<evidence type="ECO:0000313" key="2">
    <source>
        <dbReference type="Proteomes" id="UP000187203"/>
    </source>
</evidence>
<keyword evidence="2" id="KW-1185">Reference proteome</keyword>
<name>A0A1R3KN84_9ROSI</name>
<evidence type="ECO:0000313" key="1">
    <source>
        <dbReference type="EMBL" id="OMP08557.1"/>
    </source>
</evidence>
<dbReference type="PANTHER" id="PTHR35130:SF1">
    <property type="entry name" value="MEDIATOR OF RNA POLYMERASE II TRANSCRIPTION SUBUNIT 16"/>
    <property type="match status" value="1"/>
</dbReference>
<dbReference type="InterPro" id="IPR038836">
    <property type="entry name" value="MED16"/>
</dbReference>
<gene>
    <name evidence="1" type="ORF">COLO4_06328</name>
</gene>
<dbReference type="GO" id="GO:0016592">
    <property type="term" value="C:mediator complex"/>
    <property type="evidence" value="ECO:0007669"/>
    <property type="project" value="InterPro"/>
</dbReference>
<dbReference type="EMBL" id="AWUE01012665">
    <property type="protein sequence ID" value="OMP08557.1"/>
    <property type="molecule type" value="Genomic_DNA"/>
</dbReference>
<proteinExistence type="predicted"/>
<dbReference type="GO" id="GO:0006355">
    <property type="term" value="P:regulation of DNA-templated transcription"/>
    <property type="evidence" value="ECO:0007669"/>
    <property type="project" value="InterPro"/>
</dbReference>
<comment type="caution">
    <text evidence="1">The sequence shown here is derived from an EMBL/GenBank/DDBJ whole genome shotgun (WGS) entry which is preliminary data.</text>
</comment>
<reference evidence="2" key="1">
    <citation type="submission" date="2013-09" db="EMBL/GenBank/DDBJ databases">
        <title>Corchorus olitorius genome sequencing.</title>
        <authorList>
            <person name="Alam M."/>
            <person name="Haque M.S."/>
            <person name="Islam M.S."/>
            <person name="Emdad E.M."/>
            <person name="Islam M.M."/>
            <person name="Ahmed B."/>
            <person name="Halim A."/>
            <person name="Hossen Q.M.M."/>
            <person name="Hossain M.Z."/>
            <person name="Ahmed R."/>
            <person name="Khan M.M."/>
            <person name="Islam R."/>
            <person name="Rashid M.M."/>
            <person name="Khan S.A."/>
            <person name="Rahman M.S."/>
            <person name="Alam M."/>
            <person name="Yahiya A.S."/>
            <person name="Khan M.S."/>
            <person name="Azam M.S."/>
            <person name="Haque T."/>
            <person name="Lashkar M.Z.H."/>
            <person name="Akhand A.I."/>
            <person name="Morshed G."/>
            <person name="Roy S."/>
            <person name="Uddin K.S."/>
            <person name="Rabeya T."/>
            <person name="Hossain A.S."/>
            <person name="Chowdhury A."/>
            <person name="Snigdha A.R."/>
            <person name="Mortoza M.S."/>
            <person name="Matin S.A."/>
            <person name="Hoque S.M.E."/>
            <person name="Islam M.K."/>
            <person name="Roy D.K."/>
            <person name="Haider R."/>
            <person name="Moosa M.M."/>
            <person name="Elias S.M."/>
            <person name="Hasan A.M."/>
            <person name="Jahan S."/>
            <person name="Shafiuddin M."/>
            <person name="Mahmood N."/>
            <person name="Shommy N.S."/>
        </authorList>
    </citation>
    <scope>NUCLEOTIDE SEQUENCE [LARGE SCALE GENOMIC DNA]</scope>
    <source>
        <strain evidence="2">cv. O-4</strain>
    </source>
</reference>
<protein>
    <submittedName>
        <fullName evidence="1">Uncharacterized protein</fullName>
    </submittedName>
</protein>
<dbReference type="OrthoDB" id="2020837at2759"/>
<dbReference type="PANTHER" id="PTHR35130">
    <property type="entry name" value="MEDIATOR OF RNA POLYMERASE II TRANSCRIPTION SUBUNIT 16"/>
    <property type="match status" value="1"/>
</dbReference>
<dbReference type="STRING" id="93759.A0A1R3KN84"/>
<dbReference type="AlphaFoldDB" id="A0A1R3KN84"/>
<organism evidence="1 2">
    <name type="scientific">Corchorus olitorius</name>
    <dbReference type="NCBI Taxonomy" id="93759"/>
    <lineage>
        <taxon>Eukaryota</taxon>
        <taxon>Viridiplantae</taxon>
        <taxon>Streptophyta</taxon>
        <taxon>Embryophyta</taxon>
        <taxon>Tracheophyta</taxon>
        <taxon>Spermatophyta</taxon>
        <taxon>Magnoliopsida</taxon>
        <taxon>eudicotyledons</taxon>
        <taxon>Gunneridae</taxon>
        <taxon>Pentapetalae</taxon>
        <taxon>rosids</taxon>
        <taxon>malvids</taxon>
        <taxon>Malvales</taxon>
        <taxon>Malvaceae</taxon>
        <taxon>Grewioideae</taxon>
        <taxon>Apeibeae</taxon>
        <taxon>Corchorus</taxon>
    </lineage>
</organism>
<accession>A0A1R3KN84</accession>
<sequence>MAVDPALVQSIQAYVDAVLDLASHFITRLRRYASFCRTLASHAVTAGTGSYCNMVASPTQSSATPAISQGLISIWQGEYVEGQKARDGSYYFKRGQ</sequence>
<dbReference type="Proteomes" id="UP000187203">
    <property type="component" value="Unassembled WGS sequence"/>
</dbReference>